<dbReference type="Gene3D" id="1.20.120.450">
    <property type="entry name" value="dinb family like domain"/>
    <property type="match status" value="1"/>
</dbReference>
<evidence type="ECO:0000313" key="2">
    <source>
        <dbReference type="EMBL" id="MBD1385133.1"/>
    </source>
</evidence>
<evidence type="ECO:0000313" key="3">
    <source>
        <dbReference type="Proteomes" id="UP000618754"/>
    </source>
</evidence>
<dbReference type="EMBL" id="JACWMW010000002">
    <property type="protein sequence ID" value="MBD1385133.1"/>
    <property type="molecule type" value="Genomic_DNA"/>
</dbReference>
<dbReference type="Proteomes" id="UP000618754">
    <property type="component" value="Unassembled WGS sequence"/>
</dbReference>
<comment type="caution">
    <text evidence="2">The sequence shown here is derived from an EMBL/GenBank/DDBJ whole genome shotgun (WGS) entry which is preliminary data.</text>
</comment>
<proteinExistence type="predicted"/>
<dbReference type="InterPro" id="IPR034660">
    <property type="entry name" value="DinB/YfiT-like"/>
</dbReference>
<protein>
    <submittedName>
        <fullName evidence="2">DinB family protein</fullName>
    </submittedName>
</protein>
<gene>
    <name evidence="2" type="ORF">IDJ75_07570</name>
</gene>
<dbReference type="RefSeq" id="WP_191175028.1">
    <property type="nucleotide sequence ID" value="NZ_JACWMW010000002.1"/>
</dbReference>
<dbReference type="Pfam" id="PF12867">
    <property type="entry name" value="DinB_2"/>
    <property type="match status" value="1"/>
</dbReference>
<accession>A0ABR7X3G1</accession>
<organism evidence="2 3">
    <name type="scientific">Mucilaginibacter rigui</name>
    <dbReference type="NCBI Taxonomy" id="534635"/>
    <lineage>
        <taxon>Bacteria</taxon>
        <taxon>Pseudomonadati</taxon>
        <taxon>Bacteroidota</taxon>
        <taxon>Sphingobacteriia</taxon>
        <taxon>Sphingobacteriales</taxon>
        <taxon>Sphingobacteriaceae</taxon>
        <taxon>Mucilaginibacter</taxon>
    </lineage>
</organism>
<feature type="domain" description="DinB-like" evidence="1">
    <location>
        <begin position="28"/>
        <end position="152"/>
    </location>
</feature>
<evidence type="ECO:0000259" key="1">
    <source>
        <dbReference type="Pfam" id="PF12867"/>
    </source>
</evidence>
<keyword evidence="3" id="KW-1185">Reference proteome</keyword>
<reference evidence="2 3" key="1">
    <citation type="submission" date="2020-09" db="EMBL/GenBank/DDBJ databases">
        <title>Novel species of Mucilaginibacter isolated from a glacier on the Tibetan Plateau.</title>
        <authorList>
            <person name="Liu Q."/>
            <person name="Xin Y.-H."/>
        </authorList>
    </citation>
    <scope>NUCLEOTIDE SEQUENCE [LARGE SCALE GENOMIC DNA]</scope>
    <source>
        <strain evidence="2 3">CGMCC 1.13878</strain>
    </source>
</reference>
<sequence>MSIAEKLQASLNQILAHDPWYGPATYDIIDSVSFEAAYEKPPGSVHNIAGILLHMLGWAQEVAARMDGQTAGEPLGGDWPDPGTPDENKWKQLIADFKLSNVTLTGIIQNFPDDKWNEPINDERNRELGTGVSYQALIEGLIQHHIYHSGQIALLNRIVGG</sequence>
<dbReference type="SUPFAM" id="SSF109854">
    <property type="entry name" value="DinB/YfiT-like putative metalloenzymes"/>
    <property type="match status" value="1"/>
</dbReference>
<name>A0ABR7X3G1_9SPHI</name>
<dbReference type="InterPro" id="IPR024775">
    <property type="entry name" value="DinB-like"/>
</dbReference>